<accession>A0A0F7ZYW4</accession>
<evidence type="ECO:0000313" key="3">
    <source>
        <dbReference type="EMBL" id="KJZ73177.1"/>
    </source>
</evidence>
<dbReference type="Pfam" id="PF01266">
    <property type="entry name" value="DAO"/>
    <property type="match status" value="1"/>
</dbReference>
<dbReference type="OrthoDB" id="429143at2759"/>
<keyword evidence="4" id="KW-1185">Reference proteome</keyword>
<evidence type="ECO:0000256" key="1">
    <source>
        <dbReference type="SAM" id="MobiDB-lite"/>
    </source>
</evidence>
<feature type="domain" description="FAD dependent oxidoreductase" evidence="2">
    <location>
        <begin position="45"/>
        <end position="257"/>
    </location>
</feature>
<organism evidence="3 4">
    <name type="scientific">Hirsutella minnesotensis 3608</name>
    <dbReference type="NCBI Taxonomy" id="1043627"/>
    <lineage>
        <taxon>Eukaryota</taxon>
        <taxon>Fungi</taxon>
        <taxon>Dikarya</taxon>
        <taxon>Ascomycota</taxon>
        <taxon>Pezizomycotina</taxon>
        <taxon>Sordariomycetes</taxon>
        <taxon>Hypocreomycetidae</taxon>
        <taxon>Hypocreales</taxon>
        <taxon>Ophiocordycipitaceae</taxon>
        <taxon>Hirsutella</taxon>
    </lineage>
</organism>
<dbReference type="AlphaFoldDB" id="A0A0F7ZYW4"/>
<dbReference type="InterPro" id="IPR006076">
    <property type="entry name" value="FAD-dep_OxRdtase"/>
</dbReference>
<dbReference type="Proteomes" id="UP000054481">
    <property type="component" value="Unassembled WGS sequence"/>
</dbReference>
<dbReference type="Gene3D" id="3.30.9.10">
    <property type="entry name" value="D-Amino Acid Oxidase, subunit A, domain 2"/>
    <property type="match status" value="1"/>
</dbReference>
<evidence type="ECO:0000313" key="4">
    <source>
        <dbReference type="Proteomes" id="UP000054481"/>
    </source>
</evidence>
<proteinExistence type="predicted"/>
<reference evidence="3 4" key="1">
    <citation type="journal article" date="2014" name="Genome Biol. Evol.">
        <title>Comparative genomics and transcriptomics analyses reveal divergent lifestyle features of nematode endoparasitic fungus Hirsutella minnesotensis.</title>
        <authorList>
            <person name="Lai Y."/>
            <person name="Liu K."/>
            <person name="Zhang X."/>
            <person name="Zhang X."/>
            <person name="Li K."/>
            <person name="Wang N."/>
            <person name="Shu C."/>
            <person name="Wu Y."/>
            <person name="Wang C."/>
            <person name="Bushley K.E."/>
            <person name="Xiang M."/>
            <person name="Liu X."/>
        </authorList>
    </citation>
    <scope>NUCLEOTIDE SEQUENCE [LARGE SCALE GENOMIC DNA]</scope>
    <source>
        <strain evidence="3 4">3608</strain>
    </source>
</reference>
<evidence type="ECO:0000259" key="2">
    <source>
        <dbReference type="Pfam" id="PF01266"/>
    </source>
</evidence>
<protein>
    <recommendedName>
        <fullName evidence="2">FAD dependent oxidoreductase domain-containing protein</fullName>
    </recommendedName>
</protein>
<dbReference type="PANTHER" id="PTHR13847">
    <property type="entry name" value="SARCOSINE DEHYDROGENASE-RELATED"/>
    <property type="match status" value="1"/>
</dbReference>
<sequence>MTGVKVHKGQAGLPSADSTHSIWHREPSETLLGHRTTAGLPHDADVVVIGSGITGAFASRELVGAGRSVLMLEAREACWGATGRNGGHCQPGVWNNTPTVARFELATFDMLNRLRVDNDIPCEWQTVGGVHPLLTEAELGAARRQMRRLEKCPDLRDKAVLMLDEAELAEHRVPNALGAVYQPVAAKLWPYKLVAWVLEQLLAAKGRRRFNLQTGTPALHLQRAGPRWIVHTERGQVAARHVVLAANAYTSFLMPRMTGLVMTGALIAYISSKHHHP</sequence>
<dbReference type="GO" id="GO:0005737">
    <property type="term" value="C:cytoplasm"/>
    <property type="evidence" value="ECO:0007669"/>
    <property type="project" value="TreeGrafter"/>
</dbReference>
<name>A0A0F7ZYW4_9HYPO</name>
<dbReference type="PANTHER" id="PTHR13847:SF129">
    <property type="entry name" value="FAD DEPENDENT OXIDOREDUCTASE"/>
    <property type="match status" value="1"/>
</dbReference>
<dbReference type="InterPro" id="IPR036188">
    <property type="entry name" value="FAD/NAD-bd_sf"/>
</dbReference>
<dbReference type="EMBL" id="KQ030537">
    <property type="protein sequence ID" value="KJZ73177.1"/>
    <property type="molecule type" value="Genomic_DNA"/>
</dbReference>
<gene>
    <name evidence="3" type="ORF">HIM_07374</name>
</gene>
<dbReference type="Gene3D" id="3.50.50.60">
    <property type="entry name" value="FAD/NAD(P)-binding domain"/>
    <property type="match status" value="1"/>
</dbReference>
<feature type="region of interest" description="Disordered" evidence="1">
    <location>
        <begin position="1"/>
        <end position="22"/>
    </location>
</feature>
<dbReference type="SUPFAM" id="SSF51905">
    <property type="entry name" value="FAD/NAD(P)-binding domain"/>
    <property type="match status" value="1"/>
</dbReference>